<dbReference type="EMBL" id="KZ623450">
    <property type="protein sequence ID" value="RQO93842.1"/>
    <property type="molecule type" value="Genomic_DNA"/>
</dbReference>
<reference evidence="1" key="1">
    <citation type="journal article" date="2006" name="Science">
        <title>The genome of black cottonwood, Populus trichocarpa (Torr. &amp; Gray).</title>
        <authorList>
            <person name="Tuskan G.A."/>
            <person name="Difazio S."/>
            <person name="Jansson S."/>
            <person name="Bohlmann J."/>
            <person name="Grigoriev I."/>
            <person name="Hellsten U."/>
            <person name="Putnam N."/>
            <person name="Ralph S."/>
            <person name="Rombauts S."/>
            <person name="Salamov A."/>
            <person name="Schein J."/>
            <person name="Sterck L."/>
            <person name="Aerts A."/>
            <person name="Bhalerao R.R."/>
            <person name="Bhalerao R.P."/>
            <person name="Blaudez D."/>
            <person name="Boerjan W."/>
            <person name="Brun A."/>
            <person name="Brunner A."/>
            <person name="Busov V."/>
            <person name="Campbell M."/>
            <person name="Carlson J."/>
            <person name="Chalot M."/>
            <person name="Chapman J."/>
            <person name="Chen G.L."/>
            <person name="Cooper D."/>
            <person name="Coutinho P.M."/>
            <person name="Couturier J."/>
            <person name="Covert S."/>
            <person name="Cronk Q."/>
            <person name="Cunningham R."/>
            <person name="Davis J."/>
            <person name="Degroeve S."/>
            <person name="Dejardin A."/>
            <person name="Depamphilis C."/>
            <person name="Detter J."/>
            <person name="Dirks B."/>
            <person name="Dubchak I."/>
            <person name="Duplessis S."/>
            <person name="Ehlting J."/>
            <person name="Ellis B."/>
            <person name="Gendler K."/>
            <person name="Goodstein D."/>
            <person name="Gribskov M."/>
            <person name="Grimwood J."/>
            <person name="Groover A."/>
            <person name="Gunter L."/>
            <person name="Hamberger B."/>
            <person name="Heinze B."/>
            <person name="Helariutta Y."/>
            <person name="Henrissat B."/>
            <person name="Holligan D."/>
            <person name="Holt R."/>
            <person name="Huang W."/>
            <person name="Islam-Faridi N."/>
            <person name="Jones S."/>
            <person name="Jones-Rhoades M."/>
            <person name="Jorgensen R."/>
            <person name="Joshi C."/>
            <person name="Kangasjarvi J."/>
            <person name="Karlsson J."/>
            <person name="Kelleher C."/>
            <person name="Kirkpatrick R."/>
            <person name="Kirst M."/>
            <person name="Kohler A."/>
            <person name="Kalluri U."/>
            <person name="Larimer F."/>
            <person name="Leebens-Mack J."/>
            <person name="Leple J.C."/>
            <person name="Locascio P."/>
            <person name="Lou Y."/>
            <person name="Lucas S."/>
            <person name="Martin F."/>
            <person name="Montanini B."/>
            <person name="Napoli C."/>
            <person name="Nelson D.R."/>
            <person name="Nelson C."/>
            <person name="Nieminen K."/>
            <person name="Nilsson O."/>
            <person name="Pereda V."/>
            <person name="Peter G."/>
            <person name="Philippe R."/>
            <person name="Pilate G."/>
            <person name="Poliakov A."/>
            <person name="Razumovskaya J."/>
            <person name="Richardson P."/>
            <person name="Rinaldi C."/>
            <person name="Ritland K."/>
            <person name="Rouze P."/>
            <person name="Ryaboy D."/>
            <person name="Schmutz J."/>
            <person name="Schrader J."/>
            <person name="Segerman B."/>
            <person name="Shin H."/>
            <person name="Siddiqui A."/>
            <person name="Sterky F."/>
            <person name="Terry A."/>
            <person name="Tsai C.J."/>
            <person name="Uberbacher E."/>
            <person name="Unneberg P."/>
            <person name="Vahala J."/>
            <person name="Wall K."/>
            <person name="Wessler S."/>
            <person name="Yang G."/>
            <person name="Yin T."/>
            <person name="Douglas C."/>
            <person name="Marra M."/>
            <person name="Sandberg G."/>
            <person name="Van de Peer Y."/>
            <person name="Rokhsar D."/>
        </authorList>
    </citation>
    <scope>NUCLEOTIDE SEQUENCE [LARGE SCALE GENOMIC DNA]</scope>
    <source>
        <strain evidence="1">Nisqually-1</strain>
    </source>
</reference>
<accession>A0A3N7FE90</accession>
<dbReference type="AlphaFoldDB" id="A0A3N7FE90"/>
<gene>
    <name evidence="1" type="ORF">POPTR_T121101</name>
</gene>
<protein>
    <submittedName>
        <fullName evidence="1">Uncharacterized protein</fullName>
    </submittedName>
</protein>
<reference evidence="1" key="2">
    <citation type="submission" date="2017-07" db="EMBL/GenBank/DDBJ databases">
        <title>WGS assembly of Populus trichocarpa.</title>
        <authorList>
            <person name="Tuskan G."/>
            <person name="Difazio S."/>
            <person name="Jansson S."/>
            <person name="Bohlmann J."/>
            <person name="Grigoriev I."/>
            <person name="Hellsten U."/>
            <person name="Putnam N."/>
            <person name="Ralph S."/>
            <person name="Rombauts S."/>
            <person name="Salamov A."/>
            <person name="Schein J."/>
            <person name="Sterck L."/>
            <person name="Aerts A."/>
            <person name="Bhalerao R."/>
            <person name="Bhalerao R."/>
            <person name="Blaudez D."/>
            <person name="Boerjan W."/>
            <person name="Brun A."/>
            <person name="Brunner A."/>
            <person name="Busov V."/>
            <person name="Campbell M."/>
            <person name="Carlson J."/>
            <person name="Chalot M."/>
            <person name="Chapman J."/>
            <person name="Chen G."/>
            <person name="Cooper D."/>
            <person name="Coutinho P."/>
            <person name="Couturier J."/>
            <person name="Covert S."/>
            <person name="Cronk Q."/>
            <person name="Cunningham R."/>
            <person name="Davis J."/>
            <person name="Degroeve S."/>
            <person name="Dejardin A."/>
            <person name="Depamphilis C."/>
            <person name="Detter J."/>
            <person name="Dirks B."/>
            <person name="Dubchak I."/>
            <person name="Duplessis S."/>
            <person name="Ehlting J."/>
            <person name="Ellis B."/>
            <person name="Gendler K."/>
            <person name="Goodstein D."/>
            <person name="Gribskov M."/>
            <person name="Grimwood J."/>
            <person name="Groover A."/>
            <person name="Gunter L."/>
            <person name="Hamberger B."/>
            <person name="Heinze B."/>
            <person name="Helariutta Y."/>
            <person name="Henrissat B."/>
            <person name="Holligan D."/>
            <person name="Holt R."/>
            <person name="Huang W."/>
            <person name="Islam-Faridi N."/>
            <person name="Jones S."/>
            <person name="Jones-Rhoades M."/>
            <person name="Jorgensen R."/>
            <person name="Joshi C."/>
            <person name="Kangasjarvi J."/>
            <person name="Karlsson J."/>
            <person name="Kelleher C."/>
            <person name="Kirkpatrick R."/>
            <person name="Kirst M."/>
            <person name="Kohler A."/>
            <person name="Kalluri U."/>
            <person name="Larimer F."/>
            <person name="Leebens-Mack J."/>
            <person name="Leple J."/>
            <person name="Locascio P."/>
            <person name="Lou Y."/>
            <person name="Lucas S."/>
            <person name="Martin F."/>
            <person name="Montanini B."/>
            <person name="Napoli C."/>
            <person name="Nelson D."/>
            <person name="Nelson C."/>
            <person name="Nieminen K."/>
            <person name="Nilsson O."/>
            <person name="Pereda V."/>
            <person name="Peter G."/>
            <person name="Philippe R."/>
            <person name="Pilate G."/>
            <person name="Poliakov A."/>
            <person name="Razumovskaya J."/>
            <person name="Richardson P."/>
            <person name="Rinaldi C."/>
            <person name="Ritland K."/>
            <person name="Rouze P."/>
            <person name="Ryaboy D."/>
            <person name="Schmutz J."/>
            <person name="Schrader J."/>
            <person name="Segerman B."/>
            <person name="Shin H."/>
            <person name="Siddiqui A."/>
            <person name="Sterky F."/>
            <person name="Terry A."/>
            <person name="Tsai C."/>
            <person name="Uberbacher E."/>
            <person name="Unneberg P."/>
            <person name="Vahala J."/>
            <person name="Wall K."/>
            <person name="Wessler S."/>
            <person name="Yang G."/>
            <person name="Yin T."/>
            <person name="Douglas C."/>
            <person name="Marra M."/>
            <person name="Sandberg G."/>
            <person name="Van De Peer Y."/>
            <person name="Rokhsar D."/>
        </authorList>
    </citation>
    <scope>NUCLEOTIDE SEQUENCE</scope>
    <source>
        <strain evidence="1">Nisqually-1</strain>
    </source>
</reference>
<sequence>MAQRTSKKVAWRNNVLKKNLEQPCFHVAIPMYFARAIRDEFSFQLSEYRSFLAAYKSSLFITRTGILEGVKTASATY</sequence>
<dbReference type="InParanoid" id="A0A3N7FE90"/>
<organism evidence="1">
    <name type="scientific">Populus trichocarpa</name>
    <name type="common">Western balsam poplar</name>
    <name type="synonym">Populus balsamifera subsp. trichocarpa</name>
    <dbReference type="NCBI Taxonomy" id="3694"/>
    <lineage>
        <taxon>Eukaryota</taxon>
        <taxon>Viridiplantae</taxon>
        <taxon>Streptophyta</taxon>
        <taxon>Embryophyta</taxon>
        <taxon>Tracheophyta</taxon>
        <taxon>Spermatophyta</taxon>
        <taxon>Magnoliopsida</taxon>
        <taxon>eudicotyledons</taxon>
        <taxon>Gunneridae</taxon>
        <taxon>Pentapetalae</taxon>
        <taxon>rosids</taxon>
        <taxon>fabids</taxon>
        <taxon>Malpighiales</taxon>
        <taxon>Salicaceae</taxon>
        <taxon>Saliceae</taxon>
        <taxon>Populus</taxon>
    </lineage>
</organism>
<name>A0A3N7FE90_POPTR</name>
<proteinExistence type="predicted"/>
<evidence type="ECO:0000313" key="1">
    <source>
        <dbReference type="EMBL" id="RQO93842.1"/>
    </source>
</evidence>